<evidence type="ECO:0000313" key="7">
    <source>
        <dbReference type="Proteomes" id="UP000295169"/>
    </source>
</evidence>
<reference evidence="6 7" key="1">
    <citation type="submission" date="2019-03" db="EMBL/GenBank/DDBJ databases">
        <title>Genomic Encyclopedia of Type Strains, Phase IV (KMG-IV): sequencing the most valuable type-strain genomes for metagenomic binning, comparative biology and taxonomic classification.</title>
        <authorList>
            <person name="Goeker M."/>
        </authorList>
    </citation>
    <scope>NUCLEOTIDE SEQUENCE [LARGE SCALE GENOMIC DNA]</scope>
    <source>
        <strain evidence="6 7">DSM 2286</strain>
    </source>
</reference>
<dbReference type="InterPro" id="IPR005053">
    <property type="entry name" value="MobA_MobL"/>
</dbReference>
<protein>
    <submittedName>
        <fullName evidence="6">MobA/MobL family protein</fullName>
    </submittedName>
</protein>
<dbReference type="AlphaFoldDB" id="A0A4R1NS33"/>
<feature type="domain" description="MobA/MobL protein" evidence="5">
    <location>
        <begin position="45"/>
        <end position="220"/>
    </location>
</feature>
<name>A0A4R1NS33_9GAMM</name>
<evidence type="ECO:0000313" key="6">
    <source>
        <dbReference type="EMBL" id="TCL15382.1"/>
    </source>
</evidence>
<evidence type="ECO:0000256" key="4">
    <source>
        <dbReference type="SAM" id="MobiDB-lite"/>
    </source>
</evidence>
<keyword evidence="2" id="KW-0184">Conjugation</keyword>
<gene>
    <name evidence="6" type="ORF">EV691_1644</name>
</gene>
<evidence type="ECO:0000256" key="3">
    <source>
        <dbReference type="SAM" id="Coils"/>
    </source>
</evidence>
<feature type="compositionally biased region" description="Basic and acidic residues" evidence="4">
    <location>
        <begin position="207"/>
        <end position="221"/>
    </location>
</feature>
<sequence length="599" mass="67832">MAIARLSMKVGKAGKAGPHAAYIAREGEYAKRLEKGERLEATEAGNMPLWAQANPLAFWRAADAFERANGTTYREMEIALPRELDAGQRIELVREFVRQEIGDRHAYQWATHNPQAADGGEQPHAHLMFSERQCDGIERDPEQYFRRYNAKHPERGGARKGYGPHAGQTLTAAERKTDLMALRGRWEAACNAHLERAGLAERIDMRSHAERQTGQAPERKQLPSAWRGEGRAQVIEFRTARAEVAQAAVELRRVVPDAGAEVLSLEAERQRRQQAQEQQRGLEGLIQRMRAEVGEKALAEAEALRQQLAQERERREREREAQRERLAAELRQEQEQRRIERMSAAELRVEIERQRPAPLAELVERAPAVIEAAQAARVLVGQAKAAQAREDQARREAREWREAHPLRAKAHDAGLVRSSYLDERAQVIEQAQEQYLEVAPQAMRAREATDWARNAAAVRIAQALEPAQERIRALEQRMATLEHAEREKQVQAQQERQAEGEARLLVRELRGMAALLSCRGHGWTEGGKKLQALHDPAVKEVRTLVEGLAALPQEAQRDYVAEKLVGRLAKDPANRLRLSEQMAQVKHGPEHDRDHGMSR</sequence>
<dbReference type="Proteomes" id="UP000295169">
    <property type="component" value="Unassembled WGS sequence"/>
</dbReference>
<dbReference type="EMBL" id="SMMU01000064">
    <property type="protein sequence ID" value="TCL15382.1"/>
    <property type="molecule type" value="Genomic_DNA"/>
</dbReference>
<feature type="coiled-coil region" evidence="3">
    <location>
        <begin position="260"/>
        <end position="338"/>
    </location>
</feature>
<evidence type="ECO:0000259" key="5">
    <source>
        <dbReference type="Pfam" id="PF03389"/>
    </source>
</evidence>
<comment type="similarity">
    <text evidence="1">Belongs to the MobA/MobL family.</text>
</comment>
<proteinExistence type="inferred from homology"/>
<keyword evidence="3" id="KW-0175">Coiled coil</keyword>
<accession>A0A4R1NS33</accession>
<feature type="region of interest" description="Disordered" evidence="4">
    <location>
        <begin position="207"/>
        <end position="227"/>
    </location>
</feature>
<dbReference type="Pfam" id="PF03389">
    <property type="entry name" value="MobA_MobL"/>
    <property type="match status" value="1"/>
</dbReference>
<feature type="coiled-coil region" evidence="3">
    <location>
        <begin position="464"/>
        <end position="501"/>
    </location>
</feature>
<evidence type="ECO:0000256" key="2">
    <source>
        <dbReference type="ARBA" id="ARBA00022971"/>
    </source>
</evidence>
<dbReference type="Gene3D" id="3.30.930.30">
    <property type="match status" value="1"/>
</dbReference>
<organism evidence="6 7">
    <name type="scientific">Azotobacter chroococcum</name>
    <dbReference type="NCBI Taxonomy" id="353"/>
    <lineage>
        <taxon>Bacteria</taxon>
        <taxon>Pseudomonadati</taxon>
        <taxon>Pseudomonadota</taxon>
        <taxon>Gammaproteobacteria</taxon>
        <taxon>Pseudomonadales</taxon>
        <taxon>Pseudomonadaceae</taxon>
        <taxon>Azotobacter</taxon>
    </lineage>
</organism>
<comment type="caution">
    <text evidence="6">The sequence shown here is derived from an EMBL/GenBank/DDBJ whole genome shotgun (WGS) entry which is preliminary data.</text>
</comment>
<evidence type="ECO:0000256" key="1">
    <source>
        <dbReference type="ARBA" id="ARBA00010873"/>
    </source>
</evidence>